<evidence type="ECO:0000313" key="2">
    <source>
        <dbReference type="Proteomes" id="UP000290495"/>
    </source>
</evidence>
<reference evidence="1 2" key="1">
    <citation type="submission" date="2019-01" db="EMBL/GenBank/DDBJ databases">
        <authorList>
            <consortium name="Pathogen Informatics"/>
        </authorList>
    </citation>
    <scope>NUCLEOTIDE SEQUENCE [LARGE SCALE GENOMIC DNA]</scope>
    <source>
        <strain evidence="1 2">NCTC10146</strain>
    </source>
</reference>
<dbReference type="EMBL" id="LR215010">
    <property type="protein sequence ID" value="VEU69173.1"/>
    <property type="molecule type" value="Genomic_DNA"/>
</dbReference>
<gene>
    <name evidence="1" type="ORF">NCTC10146_00661</name>
</gene>
<dbReference type="SUPFAM" id="SSF53098">
    <property type="entry name" value="Ribonuclease H-like"/>
    <property type="match status" value="1"/>
</dbReference>
<dbReference type="InterPro" id="IPR053392">
    <property type="entry name" value="Transposase_IS30-like"/>
</dbReference>
<dbReference type="PANTHER" id="PTHR10948">
    <property type="entry name" value="TRANSPOSASE"/>
    <property type="match status" value="1"/>
</dbReference>
<protein>
    <submittedName>
        <fullName evidence="1">Transposase</fullName>
    </submittedName>
</protein>
<name>A0A449ARK6_9BACT</name>
<dbReference type="InterPro" id="IPR012337">
    <property type="entry name" value="RNaseH-like_sf"/>
</dbReference>
<dbReference type="PANTHER" id="PTHR10948:SF23">
    <property type="entry name" value="TRANSPOSASE INSI FOR INSERTION SEQUENCE ELEMENT IS30A-RELATED"/>
    <property type="match status" value="1"/>
</dbReference>
<dbReference type="Proteomes" id="UP000290495">
    <property type="component" value="Chromosome"/>
</dbReference>
<sequence length="390" mass="46949">MKNLGKWICIFDQSKKENKYTHYEIAENIDTIWKFQGKLELTRNLQKKQMDIDSIYNALFEISQGISIQKASRKIKRDVRTIKNKIDLMTSKHSKDLLKYQRFQCNNCFKRVTKVKVIHFSKIYDHLLDYRYSRLFFRNTKLQEKWEPFKEYWNDIRHKYNKYKIKRNIKEKMPKTSVKFLVNSFKKSHIGFSPSVSSVYKKMQSLPFYIDYEHIIRKSEGKYIRKTTKKTKLVTLNNATEITKRPNYINDRSEMGHYELDTVMGKIDDKKCLVTLLERQTRKSYATITKRGSKYIHQALNNMIKKFGLNIKSLTVDNGKENVLLHKIIPKDRLFKCLPYSSWQKGSIENMHRLIRYFIPKGKSLDNYTQEEIDFMMEWINNYRKIINQP</sequence>
<dbReference type="Gene3D" id="3.30.420.10">
    <property type="entry name" value="Ribonuclease H-like superfamily/Ribonuclease H"/>
    <property type="match status" value="1"/>
</dbReference>
<proteinExistence type="predicted"/>
<dbReference type="GO" id="GO:0004803">
    <property type="term" value="F:transposase activity"/>
    <property type="evidence" value="ECO:0007669"/>
    <property type="project" value="TreeGrafter"/>
</dbReference>
<accession>A0A449ARK6</accession>
<dbReference type="GO" id="GO:0005829">
    <property type="term" value="C:cytosol"/>
    <property type="evidence" value="ECO:0007669"/>
    <property type="project" value="TreeGrafter"/>
</dbReference>
<dbReference type="GO" id="GO:0003676">
    <property type="term" value="F:nucleic acid binding"/>
    <property type="evidence" value="ECO:0007669"/>
    <property type="project" value="InterPro"/>
</dbReference>
<dbReference type="NCBIfam" id="NF033563">
    <property type="entry name" value="transpos_IS30"/>
    <property type="match status" value="1"/>
</dbReference>
<organism evidence="1 2">
    <name type="scientific">Mycoplasmopsis canis</name>
    <dbReference type="NCBI Taxonomy" id="29555"/>
    <lineage>
        <taxon>Bacteria</taxon>
        <taxon>Bacillati</taxon>
        <taxon>Mycoplasmatota</taxon>
        <taxon>Mycoplasmoidales</taxon>
        <taxon>Metamycoplasmataceae</taxon>
        <taxon>Mycoplasmopsis</taxon>
    </lineage>
</organism>
<dbReference type="GO" id="GO:0032196">
    <property type="term" value="P:transposition"/>
    <property type="evidence" value="ECO:0007669"/>
    <property type="project" value="TreeGrafter"/>
</dbReference>
<dbReference type="InterPro" id="IPR036397">
    <property type="entry name" value="RNaseH_sf"/>
</dbReference>
<dbReference type="AlphaFoldDB" id="A0A449ARK6"/>
<dbReference type="RefSeq" id="WP_060913340.1">
    <property type="nucleotide sequence ID" value="NZ_LR215010.1"/>
</dbReference>
<evidence type="ECO:0000313" key="1">
    <source>
        <dbReference type="EMBL" id="VEU69173.1"/>
    </source>
</evidence>
<dbReference type="InterPro" id="IPR051917">
    <property type="entry name" value="Transposase-Integrase"/>
</dbReference>